<keyword evidence="2" id="KW-1133">Transmembrane helix</keyword>
<dbReference type="PANTHER" id="PTHR12286:SF5">
    <property type="entry name" value="SACCHAROPINE DEHYDROGENASE-LIKE OXIDOREDUCTASE"/>
    <property type="match status" value="1"/>
</dbReference>
<dbReference type="FunCoup" id="F4X176">
    <property type="interactions" value="382"/>
</dbReference>
<comment type="similarity">
    <text evidence="1">Belongs to the saccharopine dehydrogenase family.</text>
</comment>
<proteinExistence type="inferred from homology"/>
<dbReference type="OMA" id="MQLRYHD"/>
<dbReference type="InterPro" id="IPR036291">
    <property type="entry name" value="NAD(P)-bd_dom_sf"/>
</dbReference>
<gene>
    <name evidence="4" type="ORF">G5I_12035</name>
</gene>
<dbReference type="Proteomes" id="UP000007755">
    <property type="component" value="Unassembled WGS sequence"/>
</dbReference>
<dbReference type="GO" id="GO:0005811">
    <property type="term" value="C:lipid droplet"/>
    <property type="evidence" value="ECO:0007669"/>
    <property type="project" value="TreeGrafter"/>
</dbReference>
<keyword evidence="5" id="KW-1185">Reference proteome</keyword>
<keyword evidence="2" id="KW-0812">Transmembrane</keyword>
<name>F4X176_ACREC</name>
<dbReference type="AlphaFoldDB" id="F4X176"/>
<evidence type="ECO:0000259" key="3">
    <source>
        <dbReference type="Pfam" id="PF03435"/>
    </source>
</evidence>
<dbReference type="SUPFAM" id="SSF51735">
    <property type="entry name" value="NAD(P)-binding Rossmann-fold domains"/>
    <property type="match status" value="1"/>
</dbReference>
<evidence type="ECO:0000256" key="1">
    <source>
        <dbReference type="ARBA" id="ARBA00038048"/>
    </source>
</evidence>
<dbReference type="eggNOG" id="KOG2733">
    <property type="taxonomic scope" value="Eukaryota"/>
</dbReference>
<dbReference type="GO" id="GO:0009247">
    <property type="term" value="P:glycolipid biosynthetic process"/>
    <property type="evidence" value="ECO:0007669"/>
    <property type="project" value="TreeGrafter"/>
</dbReference>
<evidence type="ECO:0000313" key="5">
    <source>
        <dbReference type="Proteomes" id="UP000007755"/>
    </source>
</evidence>
<dbReference type="InterPro" id="IPR051276">
    <property type="entry name" value="Saccharopine_DH-like_oxidrdct"/>
</dbReference>
<protein>
    <submittedName>
        <fullName evidence="4">Putative saccharopine dehydrogenase</fullName>
    </submittedName>
</protein>
<sequence length="420" mass="47435">MANDRLDMVIFAATGHTGKYVVKNAIHVCKDQKMKFGIAGRRKEALDAIVKEFASDIADVPVILADVKNEKSLKKMTERAKILVNCCGPYRFYGEPVIKTCIATRTHYVDVAFEEQFMIEMELKYNEAAKEAGIYIVSACGLDCIPSELGVIFTQQKFEGEMNAIEIYMSMWLSPTEKIGPICNYGTWQTFVHNLAHIKELLALRKKLYPIKLPEFVPKLKSRLLHRSDVSEGWSLPFPSIDRSVVLRTQRFLYEKYKERPAQVQFYVTLKYFFEILILAIIGMFMFVLSCTACGRNLLLKYPTLFSFGIISSNPELLKPTYFSVTFNASGWTEKLAGPIDKHRDPPNKKVVTRMSSDSPGYELTSIAMILSAVTILNETDKIPDNGGVLTPGAAFGKTSLIEKLIKHNIKFEVISSTEK</sequence>
<evidence type="ECO:0000313" key="4">
    <source>
        <dbReference type="EMBL" id="EGI59812.1"/>
    </source>
</evidence>
<dbReference type="KEGG" id="aec:105151532"/>
<dbReference type="Pfam" id="PF03435">
    <property type="entry name" value="Sacchrp_dh_NADP"/>
    <property type="match status" value="1"/>
</dbReference>
<dbReference type="GO" id="GO:0005739">
    <property type="term" value="C:mitochondrion"/>
    <property type="evidence" value="ECO:0007669"/>
    <property type="project" value="TreeGrafter"/>
</dbReference>
<dbReference type="EMBL" id="GL888527">
    <property type="protein sequence ID" value="EGI59812.1"/>
    <property type="molecule type" value="Genomic_DNA"/>
</dbReference>
<feature type="transmembrane region" description="Helical" evidence="2">
    <location>
        <begin position="272"/>
        <end position="295"/>
    </location>
</feature>
<dbReference type="InParanoid" id="F4X176"/>
<dbReference type="GO" id="GO:0005886">
    <property type="term" value="C:plasma membrane"/>
    <property type="evidence" value="ECO:0007669"/>
    <property type="project" value="TreeGrafter"/>
</dbReference>
<reference evidence="4" key="1">
    <citation type="submission" date="2011-02" db="EMBL/GenBank/DDBJ databases">
        <title>The genome of the leaf-cutting ant Acromyrmex echinatior suggests key adaptations to social evolution and fungus farming.</title>
        <authorList>
            <person name="Nygaard S."/>
            <person name="Zhang G."/>
        </authorList>
    </citation>
    <scope>NUCLEOTIDE SEQUENCE</scope>
</reference>
<organism evidence="5">
    <name type="scientific">Acromyrmex echinatior</name>
    <name type="common">Panamanian leafcutter ant</name>
    <name type="synonym">Acromyrmex octospinosus echinatior</name>
    <dbReference type="NCBI Taxonomy" id="103372"/>
    <lineage>
        <taxon>Eukaryota</taxon>
        <taxon>Metazoa</taxon>
        <taxon>Ecdysozoa</taxon>
        <taxon>Arthropoda</taxon>
        <taxon>Hexapoda</taxon>
        <taxon>Insecta</taxon>
        <taxon>Pterygota</taxon>
        <taxon>Neoptera</taxon>
        <taxon>Endopterygota</taxon>
        <taxon>Hymenoptera</taxon>
        <taxon>Apocrita</taxon>
        <taxon>Aculeata</taxon>
        <taxon>Formicoidea</taxon>
        <taxon>Formicidae</taxon>
        <taxon>Myrmicinae</taxon>
        <taxon>Acromyrmex</taxon>
    </lineage>
</organism>
<evidence type="ECO:0000256" key="2">
    <source>
        <dbReference type="SAM" id="Phobius"/>
    </source>
</evidence>
<dbReference type="FunFam" id="3.40.50.720:FF:000178">
    <property type="entry name" value="Saccharopine dehydrogenase-like oxidoreductase"/>
    <property type="match status" value="1"/>
</dbReference>
<dbReference type="PANTHER" id="PTHR12286">
    <property type="entry name" value="SACCHAROPINE DEHYDROGENASE-LIKE OXIDOREDUCTASE"/>
    <property type="match status" value="1"/>
</dbReference>
<accession>F4X176</accession>
<dbReference type="OrthoDB" id="10268090at2759"/>
<feature type="domain" description="Saccharopine dehydrogenase NADP binding" evidence="3">
    <location>
        <begin position="15"/>
        <end position="137"/>
    </location>
</feature>
<keyword evidence="2" id="KW-0472">Membrane</keyword>
<dbReference type="InterPro" id="IPR005097">
    <property type="entry name" value="Sacchrp_dh_NADP-bd"/>
</dbReference>
<dbReference type="Gene3D" id="3.40.50.720">
    <property type="entry name" value="NAD(P)-binding Rossmann-like Domain"/>
    <property type="match status" value="1"/>
</dbReference>